<dbReference type="PANTHER" id="PTHR13504">
    <property type="entry name" value="FIDO DOMAIN-CONTAINING PROTEIN DDB_G0283145"/>
    <property type="match status" value="1"/>
</dbReference>
<dbReference type="Proteomes" id="UP000287027">
    <property type="component" value="Chromosome"/>
</dbReference>
<dbReference type="SUPFAM" id="SSF140931">
    <property type="entry name" value="Fic-like"/>
    <property type="match status" value="1"/>
</dbReference>
<dbReference type="InterPro" id="IPR040198">
    <property type="entry name" value="Fido_containing"/>
</dbReference>
<proteinExistence type="predicted"/>
<dbReference type="InterPro" id="IPR003812">
    <property type="entry name" value="Fido"/>
</dbReference>
<feature type="domain" description="Fido" evidence="3">
    <location>
        <begin position="128"/>
        <end position="283"/>
    </location>
</feature>
<keyword evidence="2" id="KW-0067">ATP-binding</keyword>
<accession>A0A5B9GFC3</accession>
<feature type="binding site" evidence="2">
    <location>
        <begin position="177"/>
        <end position="180"/>
    </location>
    <ligand>
        <name>ATP</name>
        <dbReference type="ChEBI" id="CHEBI:30616"/>
    </ligand>
</feature>
<keyword evidence="2" id="KW-0547">Nucleotide-binding</keyword>
<evidence type="ECO:0000256" key="1">
    <source>
        <dbReference type="PIRSR" id="PIRSR640198-1"/>
    </source>
</evidence>
<dbReference type="PANTHER" id="PTHR13504:SF38">
    <property type="entry name" value="FIDO DOMAIN-CONTAINING PROTEIN"/>
    <property type="match status" value="1"/>
</dbReference>
<keyword evidence="5" id="KW-1185">Reference proteome</keyword>
<dbReference type="KEGG" id="aoy:EOV40_002405"/>
<dbReference type="GO" id="GO:0005524">
    <property type="term" value="F:ATP binding"/>
    <property type="evidence" value="ECO:0007669"/>
    <property type="project" value="UniProtKB-KW"/>
</dbReference>
<gene>
    <name evidence="4" type="ORF">EOV40_002405</name>
</gene>
<dbReference type="PROSITE" id="PS51459">
    <property type="entry name" value="FIDO"/>
    <property type="match status" value="1"/>
</dbReference>
<name>A0A5B9GFC3_9PROT</name>
<protein>
    <submittedName>
        <fullName evidence="4">Fic family protein</fullName>
    </submittedName>
</protein>
<dbReference type="Gene3D" id="1.10.3290.10">
    <property type="entry name" value="Fido-like domain"/>
    <property type="match status" value="1"/>
</dbReference>
<sequence length="437" mass="47984">MLSEGSVPAKTLLETPSKMTPLILSGSISALMSDLAAEVSAAAAELTASIHPITLGSAANLTRIMNCYYSNLIEGHRTRPLSVEDVINNGTIIKGREDEEKISLAIAHINVQKYIDDLHCCGMMDDPASIEFISTIHRKFYAELGGVFLDIKSPDTGDVKRRMQPGIFRQEGEDVEVGRHRPPLGGQSVLNFLNLYQENYKRDKLGHFRKAQRLYAIAAAHHRFSYIHPFDDGNGRVARLLTHAMMLDAGFGAKGFWSMSRGLARGLPSDAPIVPPFIARLCGAAAPTQQYKFMMAHADMPRQGSLDGRGNLSEKALCEFCEWFLAIALDQITFMSKHLNKNSLIRNIITKYIPMRGLDVRSSKILEQIVISGEIPRASVKSLLDVSSRTASTLIAALIKDGIVASNSHKDPLYLNFSVSSSEILIPGLFSVEALSE</sequence>
<evidence type="ECO:0000256" key="2">
    <source>
        <dbReference type="PIRSR" id="PIRSR640198-2"/>
    </source>
</evidence>
<dbReference type="EMBL" id="CP042808">
    <property type="protein sequence ID" value="QEE84643.1"/>
    <property type="molecule type" value="Genomic_DNA"/>
</dbReference>
<reference evidence="4 5" key="1">
    <citation type="submission" date="2019-08" db="EMBL/GenBank/DDBJ databases">
        <title>Acetobacter oryzioeni sp. nov., isolated from Korean rice wine vinegar.</title>
        <authorList>
            <person name="Baek J.H."/>
            <person name="Kim K.H."/>
            <person name="Jeon C.O."/>
            <person name="Han D.M."/>
        </authorList>
    </citation>
    <scope>NUCLEOTIDE SEQUENCE [LARGE SCALE GENOMIC DNA]</scope>
    <source>
        <strain evidence="4 5">B6</strain>
    </source>
</reference>
<dbReference type="AlphaFoldDB" id="A0A5B9GFC3"/>
<dbReference type="Pfam" id="PF02661">
    <property type="entry name" value="Fic"/>
    <property type="match status" value="1"/>
</dbReference>
<organism evidence="4 5">
    <name type="scientific">Acetobacter oryzoeni</name>
    <dbReference type="NCBI Taxonomy" id="2500548"/>
    <lineage>
        <taxon>Bacteria</taxon>
        <taxon>Pseudomonadati</taxon>
        <taxon>Pseudomonadota</taxon>
        <taxon>Alphaproteobacteria</taxon>
        <taxon>Acetobacterales</taxon>
        <taxon>Acetobacteraceae</taxon>
        <taxon>Acetobacter</taxon>
    </lineage>
</organism>
<dbReference type="RefSeq" id="WP_128104941.1">
    <property type="nucleotide sequence ID" value="NZ_CP042808.1"/>
</dbReference>
<evidence type="ECO:0000313" key="5">
    <source>
        <dbReference type="Proteomes" id="UP000287027"/>
    </source>
</evidence>
<feature type="binding site" evidence="2">
    <location>
        <begin position="232"/>
        <end position="239"/>
    </location>
    <ligand>
        <name>ATP</name>
        <dbReference type="ChEBI" id="CHEBI:30616"/>
    </ligand>
</feature>
<dbReference type="InterPro" id="IPR036597">
    <property type="entry name" value="Fido-like_dom_sf"/>
</dbReference>
<feature type="active site" evidence="1">
    <location>
        <position position="228"/>
    </location>
</feature>
<evidence type="ECO:0000259" key="3">
    <source>
        <dbReference type="PROSITE" id="PS51459"/>
    </source>
</evidence>
<evidence type="ECO:0000313" key="4">
    <source>
        <dbReference type="EMBL" id="QEE84643.1"/>
    </source>
</evidence>